<organism evidence="1 2">
    <name type="scientific">Chitinophaga oryziterrae</name>
    <dbReference type="NCBI Taxonomy" id="1031224"/>
    <lineage>
        <taxon>Bacteria</taxon>
        <taxon>Pseudomonadati</taxon>
        <taxon>Bacteroidota</taxon>
        <taxon>Chitinophagia</taxon>
        <taxon>Chitinophagales</taxon>
        <taxon>Chitinophagaceae</taxon>
        <taxon>Chitinophaga</taxon>
    </lineage>
</organism>
<proteinExistence type="predicted"/>
<dbReference type="Proteomes" id="UP000468388">
    <property type="component" value="Unassembled WGS sequence"/>
</dbReference>
<evidence type="ECO:0000313" key="2">
    <source>
        <dbReference type="Proteomes" id="UP000468388"/>
    </source>
</evidence>
<dbReference type="EMBL" id="WRXO01000017">
    <property type="protein sequence ID" value="MVT45150.1"/>
    <property type="molecule type" value="Genomic_DNA"/>
</dbReference>
<comment type="caution">
    <text evidence="1">The sequence shown here is derived from an EMBL/GenBank/DDBJ whole genome shotgun (WGS) entry which is preliminary data.</text>
</comment>
<sequence>MYDLHHIPNIRDSKRLIKNFNVKTGVAIALRFKAHQNLKMARFEDVFSARDLMAKEIWNLRQHSLIPINVLLKIIELNRKKYPESFKK</sequence>
<dbReference type="RefSeq" id="WP_157303936.1">
    <property type="nucleotide sequence ID" value="NZ_BAAAZB010000033.1"/>
</dbReference>
<dbReference type="AlphaFoldDB" id="A0A6N8JIU9"/>
<gene>
    <name evidence="1" type="ORF">GO495_31470</name>
</gene>
<evidence type="ECO:0000313" key="1">
    <source>
        <dbReference type="EMBL" id="MVT45150.1"/>
    </source>
</evidence>
<keyword evidence="2" id="KW-1185">Reference proteome</keyword>
<name>A0A6N8JIU9_9BACT</name>
<dbReference type="OrthoDB" id="6636741at2"/>
<reference evidence="1 2" key="1">
    <citation type="submission" date="2019-12" db="EMBL/GenBank/DDBJ databases">
        <title>The draft genomic sequence of strain Chitinophaga oryziterrae JCM 16595.</title>
        <authorList>
            <person name="Zhang X."/>
        </authorList>
    </citation>
    <scope>NUCLEOTIDE SEQUENCE [LARGE SCALE GENOMIC DNA]</scope>
    <source>
        <strain evidence="1 2">JCM 16595</strain>
    </source>
</reference>
<accession>A0A6N8JIU9</accession>
<protein>
    <submittedName>
        <fullName evidence="1">Uncharacterized protein</fullName>
    </submittedName>
</protein>